<dbReference type="Gene3D" id="2.70.160.11">
    <property type="entry name" value="Hnrnp arginine n-methyltransferase1"/>
    <property type="match status" value="1"/>
</dbReference>
<dbReference type="PANTHER" id="PTHR11006">
    <property type="entry name" value="PROTEIN ARGININE N-METHYLTRANSFERASE"/>
    <property type="match status" value="1"/>
</dbReference>
<feature type="compositionally biased region" description="Basic and acidic residues" evidence="6">
    <location>
        <begin position="40"/>
        <end position="49"/>
    </location>
</feature>
<dbReference type="Gene3D" id="3.40.50.150">
    <property type="entry name" value="Vaccinia Virus protein VP39"/>
    <property type="match status" value="1"/>
</dbReference>
<feature type="domain" description="Protein arginine N-methyltransferase" evidence="7">
    <location>
        <begin position="202"/>
        <end position="307"/>
    </location>
</feature>
<dbReference type="PANTHER" id="PTHR11006:SF73">
    <property type="entry name" value="PROTEIN ARGININE N-METHYLTRANSFERASE 6"/>
    <property type="match status" value="1"/>
</dbReference>
<dbReference type="GO" id="GO:0042054">
    <property type="term" value="F:histone methyltransferase activity"/>
    <property type="evidence" value="ECO:0007669"/>
    <property type="project" value="TreeGrafter"/>
</dbReference>
<feature type="domain" description="Protein arginine N-methyltransferase" evidence="7">
    <location>
        <begin position="342"/>
        <end position="399"/>
    </location>
</feature>
<dbReference type="InterPro" id="IPR025799">
    <property type="entry name" value="Arg_MeTrfase"/>
</dbReference>
<evidence type="ECO:0000256" key="2">
    <source>
        <dbReference type="ARBA" id="ARBA00022679"/>
    </source>
</evidence>
<feature type="compositionally biased region" description="Basic and acidic residues" evidence="6">
    <location>
        <begin position="11"/>
        <end position="29"/>
    </location>
</feature>
<dbReference type="AlphaFoldDB" id="A0AAN7K2F2"/>
<evidence type="ECO:0000313" key="8">
    <source>
        <dbReference type="EMBL" id="KAK4756128.1"/>
    </source>
</evidence>
<evidence type="ECO:0000256" key="6">
    <source>
        <dbReference type="SAM" id="MobiDB-lite"/>
    </source>
</evidence>
<evidence type="ECO:0000256" key="5">
    <source>
        <dbReference type="PROSITE-ProRule" id="PRU01015"/>
    </source>
</evidence>
<sequence length="412" mass="46385">MYPTHGLSNGHHGERGGTFMDKRLGSSRRDRGRSRASRGGPRDSRDLELKTPPCTDFDKAYFNSYAHLGIHEEMIKDRVRTDTYKAAIMQHQTYIAGKVVVDVGCGTGILSIFCAQAGAKRVYAVDASDIAVQAGEVVKANNLSDTIIVLHGRVEDVQIDEEVDVIISEWMGYMLLYESMLGSVIYARDRWLKPGGLILPSNATLYLAPVTHPDRYNDSIDFWRNVYGIDMSAMLPLAKQCAFEEPSVETIAGENVLTWPHVVKHMDCYTVTTHELESVSTRYRFKSMMRAPLHGFAFWFDVEFNGPTVSPSSNVTATFPESSSNDHPIDYCQRKKRPNPNEALVLSTAPEDPPTHWQQTLIYFYEPIPLEQDQLIEGSVTLSQSKENARFMNIHLEYTSGGRSFVKESVMR</sequence>
<dbReference type="Pfam" id="PF06325">
    <property type="entry name" value="PrmA"/>
    <property type="match status" value="1"/>
</dbReference>
<dbReference type="GO" id="GO:0016274">
    <property type="term" value="F:protein-arginine N-methyltransferase activity"/>
    <property type="evidence" value="ECO:0007669"/>
    <property type="project" value="InterPro"/>
</dbReference>
<reference evidence="8 9" key="1">
    <citation type="journal article" date="2023" name="Hortic Res">
        <title>Pangenome of water caltrop reveals structural variations and asymmetric subgenome divergence after allopolyploidization.</title>
        <authorList>
            <person name="Zhang X."/>
            <person name="Chen Y."/>
            <person name="Wang L."/>
            <person name="Yuan Y."/>
            <person name="Fang M."/>
            <person name="Shi L."/>
            <person name="Lu R."/>
            <person name="Comes H.P."/>
            <person name="Ma Y."/>
            <person name="Chen Y."/>
            <person name="Huang G."/>
            <person name="Zhou Y."/>
            <person name="Zheng Z."/>
            <person name="Qiu Y."/>
        </authorList>
    </citation>
    <scope>NUCLEOTIDE SEQUENCE [LARGE SCALE GENOMIC DNA]</scope>
    <source>
        <tissue evidence="8">Roots</tissue>
    </source>
</reference>
<dbReference type="CDD" id="cd02440">
    <property type="entry name" value="AdoMet_MTases"/>
    <property type="match status" value="1"/>
</dbReference>
<evidence type="ECO:0000256" key="1">
    <source>
        <dbReference type="ARBA" id="ARBA00022603"/>
    </source>
</evidence>
<accession>A0AAN7K2F2</accession>
<keyword evidence="3 5" id="KW-0949">S-adenosyl-L-methionine</keyword>
<dbReference type="InterPro" id="IPR055135">
    <property type="entry name" value="PRMT_dom"/>
</dbReference>
<dbReference type="GO" id="GO:0032259">
    <property type="term" value="P:methylation"/>
    <property type="evidence" value="ECO:0007669"/>
    <property type="project" value="UniProtKB-KW"/>
</dbReference>
<evidence type="ECO:0000313" key="9">
    <source>
        <dbReference type="Proteomes" id="UP001345219"/>
    </source>
</evidence>
<organism evidence="8 9">
    <name type="scientific">Trapa incisa</name>
    <dbReference type="NCBI Taxonomy" id="236973"/>
    <lineage>
        <taxon>Eukaryota</taxon>
        <taxon>Viridiplantae</taxon>
        <taxon>Streptophyta</taxon>
        <taxon>Embryophyta</taxon>
        <taxon>Tracheophyta</taxon>
        <taxon>Spermatophyta</taxon>
        <taxon>Magnoliopsida</taxon>
        <taxon>eudicotyledons</taxon>
        <taxon>Gunneridae</taxon>
        <taxon>Pentapetalae</taxon>
        <taxon>rosids</taxon>
        <taxon>malvids</taxon>
        <taxon>Myrtales</taxon>
        <taxon>Lythraceae</taxon>
        <taxon>Trapa</taxon>
    </lineage>
</organism>
<evidence type="ECO:0000259" key="7">
    <source>
        <dbReference type="Pfam" id="PF22528"/>
    </source>
</evidence>
<dbReference type="EMBL" id="JAXIOK010000014">
    <property type="protein sequence ID" value="KAK4756128.1"/>
    <property type="molecule type" value="Genomic_DNA"/>
</dbReference>
<keyword evidence="1 5" id="KW-0489">Methyltransferase</keyword>
<dbReference type="InterPro" id="IPR029063">
    <property type="entry name" value="SAM-dependent_MTases_sf"/>
</dbReference>
<name>A0AAN7K2F2_9MYRT</name>
<protein>
    <recommendedName>
        <fullName evidence="7">Protein arginine N-methyltransferase domain-containing protein</fullName>
    </recommendedName>
</protein>
<feature type="region of interest" description="Disordered" evidence="6">
    <location>
        <begin position="1"/>
        <end position="51"/>
    </location>
</feature>
<dbReference type="FunFam" id="2.70.160.11:FF:000008">
    <property type="entry name" value="Protein arginine N-methyltransferase 6"/>
    <property type="match status" value="1"/>
</dbReference>
<dbReference type="PROSITE" id="PS51678">
    <property type="entry name" value="SAM_MT_PRMT"/>
    <property type="match status" value="1"/>
</dbReference>
<dbReference type="FunFam" id="3.40.50.150:FF:000016">
    <property type="entry name" value="Protein arginine N-methyltransferase 6"/>
    <property type="match status" value="1"/>
</dbReference>
<evidence type="ECO:0000256" key="4">
    <source>
        <dbReference type="ARBA" id="ARBA00057190"/>
    </source>
</evidence>
<evidence type="ECO:0000256" key="3">
    <source>
        <dbReference type="ARBA" id="ARBA00022691"/>
    </source>
</evidence>
<gene>
    <name evidence="8" type="ORF">SAY87_009885</name>
</gene>
<keyword evidence="2 5" id="KW-0808">Transferase</keyword>
<dbReference type="SUPFAM" id="SSF53335">
    <property type="entry name" value="S-adenosyl-L-methionine-dependent methyltransferases"/>
    <property type="match status" value="1"/>
</dbReference>
<proteinExistence type="predicted"/>
<dbReference type="Proteomes" id="UP001345219">
    <property type="component" value="Chromosome 8"/>
</dbReference>
<comment type="function">
    <text evidence="4">Arginine methyltransferase that can both catalyze the formation of omega-N monomethylarginine (MMA) and asymmetrical dimethylarginine (aDMA).</text>
</comment>
<dbReference type="Pfam" id="PF22528">
    <property type="entry name" value="PRMT_C"/>
    <property type="match status" value="2"/>
</dbReference>
<comment type="caution">
    <text evidence="8">The sequence shown here is derived from an EMBL/GenBank/DDBJ whole genome shotgun (WGS) entry which is preliminary data.</text>
</comment>
<keyword evidence="9" id="KW-1185">Reference proteome</keyword>